<dbReference type="STRING" id="37653.A0A0L8GV44"/>
<feature type="domain" description="DNA helicase Pif1-like DEAD-box helicase" evidence="2">
    <location>
        <begin position="7"/>
        <end position="62"/>
    </location>
</feature>
<comment type="catalytic activity">
    <reaction evidence="1">
        <text>ATP + H2O = ADP + phosphate + H(+)</text>
        <dbReference type="Rhea" id="RHEA:13065"/>
        <dbReference type="ChEBI" id="CHEBI:15377"/>
        <dbReference type="ChEBI" id="CHEBI:15378"/>
        <dbReference type="ChEBI" id="CHEBI:30616"/>
        <dbReference type="ChEBI" id="CHEBI:43474"/>
        <dbReference type="ChEBI" id="CHEBI:456216"/>
        <dbReference type="EC" id="5.6.2.3"/>
    </reaction>
</comment>
<keyword evidence="1" id="KW-0233">DNA recombination</keyword>
<name>A0A0L8GV44_OCTBM</name>
<keyword evidence="1" id="KW-0547">Nucleotide-binding</keyword>
<dbReference type="SUPFAM" id="SSF52540">
    <property type="entry name" value="P-loop containing nucleoside triphosphate hydrolases"/>
    <property type="match status" value="1"/>
</dbReference>
<dbReference type="EC" id="5.6.2.3" evidence="1"/>
<dbReference type="AlphaFoldDB" id="A0A0L8GV44"/>
<dbReference type="GO" id="GO:0016887">
    <property type="term" value="F:ATP hydrolysis activity"/>
    <property type="evidence" value="ECO:0007669"/>
    <property type="project" value="RHEA"/>
</dbReference>
<evidence type="ECO:0000259" key="2">
    <source>
        <dbReference type="Pfam" id="PF05970"/>
    </source>
</evidence>
<dbReference type="InterPro" id="IPR027417">
    <property type="entry name" value="P-loop_NTPase"/>
</dbReference>
<accession>A0A0L8GV44</accession>
<dbReference type="Pfam" id="PF05970">
    <property type="entry name" value="PIF1"/>
    <property type="match status" value="1"/>
</dbReference>
<organism evidence="4">
    <name type="scientific">Octopus bimaculoides</name>
    <name type="common">California two-spotted octopus</name>
    <dbReference type="NCBI Taxonomy" id="37653"/>
    <lineage>
        <taxon>Eukaryota</taxon>
        <taxon>Metazoa</taxon>
        <taxon>Spiralia</taxon>
        <taxon>Lophotrochozoa</taxon>
        <taxon>Mollusca</taxon>
        <taxon>Cephalopoda</taxon>
        <taxon>Coleoidea</taxon>
        <taxon>Octopodiformes</taxon>
        <taxon>Octopoda</taxon>
        <taxon>Incirrata</taxon>
        <taxon>Octopodidae</taxon>
        <taxon>Octopus</taxon>
    </lineage>
</organism>
<comment type="similarity">
    <text evidence="1">Belongs to the helicase family.</text>
</comment>
<proteinExistence type="inferred from homology"/>
<dbReference type="GO" id="GO:0006310">
    <property type="term" value="P:DNA recombination"/>
    <property type="evidence" value="ECO:0007669"/>
    <property type="project" value="UniProtKB-KW"/>
</dbReference>
<keyword evidence="1" id="KW-0067">ATP-binding</keyword>
<dbReference type="PANTHER" id="PTHR10492:SF57">
    <property type="entry name" value="ATP-DEPENDENT DNA HELICASE"/>
    <property type="match status" value="1"/>
</dbReference>
<feature type="domain" description="DNA helicase Pif1-like 2B" evidence="3">
    <location>
        <begin position="121"/>
        <end position="164"/>
    </location>
</feature>
<dbReference type="PANTHER" id="PTHR10492">
    <property type="match status" value="1"/>
</dbReference>
<dbReference type="GO" id="GO:0043139">
    <property type="term" value="F:5'-3' DNA helicase activity"/>
    <property type="evidence" value="ECO:0007669"/>
    <property type="project" value="UniProtKB-EC"/>
</dbReference>
<keyword evidence="1" id="KW-0227">DNA damage</keyword>
<dbReference type="OrthoDB" id="6275472at2759"/>
<dbReference type="InterPro" id="IPR049163">
    <property type="entry name" value="Pif1-like_2B_dom"/>
</dbReference>
<keyword evidence="1" id="KW-0234">DNA repair</keyword>
<dbReference type="EMBL" id="KQ420275">
    <property type="protein sequence ID" value="KOF80767.1"/>
    <property type="molecule type" value="Genomic_DNA"/>
</dbReference>
<reference evidence="4" key="1">
    <citation type="submission" date="2015-07" db="EMBL/GenBank/DDBJ databases">
        <title>MeaNS - Measles Nucleotide Surveillance Program.</title>
        <authorList>
            <person name="Tran T."/>
            <person name="Druce J."/>
        </authorList>
    </citation>
    <scope>NUCLEOTIDE SEQUENCE</scope>
    <source>
        <strain evidence="4">UCB-OBI-ISO-001</strain>
        <tissue evidence="4">Gonad</tissue>
    </source>
</reference>
<keyword evidence="1" id="KW-0347">Helicase</keyword>
<evidence type="ECO:0000313" key="4">
    <source>
        <dbReference type="EMBL" id="KOF80767.1"/>
    </source>
</evidence>
<gene>
    <name evidence="4" type="ORF">OCBIM_22027433mg</name>
</gene>
<dbReference type="GO" id="GO:0000723">
    <property type="term" value="P:telomere maintenance"/>
    <property type="evidence" value="ECO:0007669"/>
    <property type="project" value="InterPro"/>
</dbReference>
<comment type="cofactor">
    <cofactor evidence="1">
        <name>Mg(2+)</name>
        <dbReference type="ChEBI" id="CHEBI:18420"/>
    </cofactor>
</comment>
<dbReference type="GO" id="GO:0005524">
    <property type="term" value="F:ATP binding"/>
    <property type="evidence" value="ECO:0007669"/>
    <property type="project" value="UniProtKB-KW"/>
</dbReference>
<dbReference type="Pfam" id="PF21530">
    <property type="entry name" value="Pif1_2B_dom"/>
    <property type="match status" value="1"/>
</dbReference>
<evidence type="ECO:0000259" key="3">
    <source>
        <dbReference type="Pfam" id="PF21530"/>
    </source>
</evidence>
<keyword evidence="1" id="KW-0378">Hydrolase</keyword>
<sequence>MGVPWFQRGQELNASIKSFYLWSSVQKLRLTTNMRLQLSGEDADRTFPKQLLDVGNGTSIDVKDGRATTDWPKTCAVLAPKNVAIDDLNIKILEQLPGVCHIYNSIDTVLNIDEAVNYPVEFLNSPTSTGLPPHNLHLEIRAPVMLLRNLDPPKLCNGTRLIIKNVMLTIL</sequence>
<protein>
    <recommendedName>
        <fullName evidence="1">ATP-dependent DNA helicase</fullName>
        <ecNumber evidence="1">5.6.2.3</ecNumber>
    </recommendedName>
</protein>
<dbReference type="GO" id="GO:0006281">
    <property type="term" value="P:DNA repair"/>
    <property type="evidence" value="ECO:0007669"/>
    <property type="project" value="UniProtKB-KW"/>
</dbReference>
<dbReference type="InterPro" id="IPR010285">
    <property type="entry name" value="DNA_helicase_pif1-like_DEAD"/>
</dbReference>
<evidence type="ECO:0000256" key="1">
    <source>
        <dbReference type="RuleBase" id="RU363044"/>
    </source>
</evidence>